<sequence length="266" mass="30373">VLAIMGWIGNLQNKPVHLRHNSCVDINLLSLEYYKTMVNPPSIRKGTKMNLWQLTDKDSKIEGYVSVPIFTLSENRELIETEVEAYVVPQMSVPILLGEDYQLNYELTVKWSNKQGVTILYGDQDKYSVKATLAKNHRCEKNRCKQKLHQKIDKIHLAYASCDVRIPAHSSKLVKVVLPSEVKEQWVIENNLIPNSPFSYLLVPNMLVEAGKLTRIPLSNLTSTPKMLRKGDIIGMIHQASEYFDSPQNDMHHEGISKTAMLMEKL</sequence>
<dbReference type="EMBL" id="KZ293452">
    <property type="protein sequence ID" value="PBK64293.1"/>
    <property type="molecule type" value="Genomic_DNA"/>
</dbReference>
<evidence type="ECO:0000313" key="1">
    <source>
        <dbReference type="EMBL" id="PBK64293.1"/>
    </source>
</evidence>
<reference evidence="2" key="1">
    <citation type="journal article" date="2017" name="Nat. Ecol. Evol.">
        <title>Genome expansion and lineage-specific genetic innovations in the forest pathogenic fungi Armillaria.</title>
        <authorList>
            <person name="Sipos G."/>
            <person name="Prasanna A.N."/>
            <person name="Walter M.C."/>
            <person name="O'Connor E."/>
            <person name="Balint B."/>
            <person name="Krizsan K."/>
            <person name="Kiss B."/>
            <person name="Hess J."/>
            <person name="Varga T."/>
            <person name="Slot J."/>
            <person name="Riley R."/>
            <person name="Boka B."/>
            <person name="Rigling D."/>
            <person name="Barry K."/>
            <person name="Lee J."/>
            <person name="Mihaltcheva S."/>
            <person name="LaButti K."/>
            <person name="Lipzen A."/>
            <person name="Waldron R."/>
            <person name="Moloney N.M."/>
            <person name="Sperisen C."/>
            <person name="Kredics L."/>
            <person name="Vagvoelgyi C."/>
            <person name="Patrignani A."/>
            <person name="Fitzpatrick D."/>
            <person name="Nagy I."/>
            <person name="Doyle S."/>
            <person name="Anderson J.B."/>
            <person name="Grigoriev I.V."/>
            <person name="Gueldener U."/>
            <person name="Muensterkoetter M."/>
            <person name="Nagy L.G."/>
        </authorList>
    </citation>
    <scope>NUCLEOTIDE SEQUENCE [LARGE SCALE GENOMIC DNA]</scope>
    <source>
        <strain evidence="2">28-4</strain>
    </source>
</reference>
<feature type="non-terminal residue" evidence="1">
    <location>
        <position position="1"/>
    </location>
</feature>
<dbReference type="STRING" id="1076256.A0A2H3BKB6"/>
<proteinExistence type="predicted"/>
<accession>A0A2H3BKB6</accession>
<dbReference type="Proteomes" id="UP000218334">
    <property type="component" value="Unassembled WGS sequence"/>
</dbReference>
<gene>
    <name evidence="1" type="ORF">ARMSODRAFT_840740</name>
</gene>
<dbReference type="AlphaFoldDB" id="A0A2H3BKB6"/>
<protein>
    <submittedName>
        <fullName evidence="1">Uncharacterized protein</fullName>
    </submittedName>
</protein>
<name>A0A2H3BKB6_9AGAR</name>
<evidence type="ECO:0000313" key="2">
    <source>
        <dbReference type="Proteomes" id="UP000218334"/>
    </source>
</evidence>
<organism evidence="1 2">
    <name type="scientific">Armillaria solidipes</name>
    <dbReference type="NCBI Taxonomy" id="1076256"/>
    <lineage>
        <taxon>Eukaryota</taxon>
        <taxon>Fungi</taxon>
        <taxon>Dikarya</taxon>
        <taxon>Basidiomycota</taxon>
        <taxon>Agaricomycotina</taxon>
        <taxon>Agaricomycetes</taxon>
        <taxon>Agaricomycetidae</taxon>
        <taxon>Agaricales</taxon>
        <taxon>Marasmiineae</taxon>
        <taxon>Physalacriaceae</taxon>
        <taxon>Armillaria</taxon>
    </lineage>
</organism>
<keyword evidence="2" id="KW-1185">Reference proteome</keyword>
<feature type="non-terminal residue" evidence="1">
    <location>
        <position position="266"/>
    </location>
</feature>